<evidence type="ECO:0000256" key="6">
    <source>
        <dbReference type="SAM" id="MobiDB-lite"/>
    </source>
</evidence>
<dbReference type="InterPro" id="IPR011598">
    <property type="entry name" value="bHLH_dom"/>
</dbReference>
<dbReference type="GO" id="GO:0046983">
    <property type="term" value="F:protein dimerization activity"/>
    <property type="evidence" value="ECO:0007669"/>
    <property type="project" value="InterPro"/>
</dbReference>
<reference evidence="7" key="1">
    <citation type="submission" date="2016-06" db="EMBL/GenBank/DDBJ databases">
        <authorList>
            <person name="Cuomo C."/>
            <person name="Litvintseva A."/>
            <person name="Heitman J."/>
            <person name="Chen Y."/>
            <person name="Sun S."/>
            <person name="Springer D."/>
            <person name="Dromer F."/>
            <person name="Young S."/>
            <person name="Zeng Q."/>
            <person name="Chapman S."/>
            <person name="Gujja S."/>
            <person name="Saif S."/>
            <person name="Birren B."/>
        </authorList>
    </citation>
    <scope>NUCLEOTIDE SEQUENCE</scope>
    <source>
        <strain evidence="7">CBS 7841</strain>
    </source>
</reference>
<reference evidence="7" key="2">
    <citation type="journal article" date="2022" name="Elife">
        <title>Obligate sexual reproduction of a homothallic fungus closely related to the Cryptococcus pathogenic species complex.</title>
        <authorList>
            <person name="Passer A.R."/>
            <person name="Clancey S.A."/>
            <person name="Shea T."/>
            <person name="David-Palma M."/>
            <person name="Averette A.F."/>
            <person name="Boekhout T."/>
            <person name="Porcel B.M."/>
            <person name="Nowrousian M."/>
            <person name="Cuomo C.A."/>
            <person name="Sun S."/>
            <person name="Heitman J."/>
            <person name="Coelho M.A."/>
        </authorList>
    </citation>
    <scope>NUCLEOTIDE SEQUENCE</scope>
    <source>
        <strain evidence="7">CBS 7841</strain>
    </source>
</reference>
<gene>
    <name evidence="7" type="ORF">L203_104189</name>
</gene>
<dbReference type="CDD" id="cd11405">
    <property type="entry name" value="bHLHzip_MLXIP_like"/>
    <property type="match status" value="1"/>
</dbReference>
<reference evidence="7" key="3">
    <citation type="submission" date="2024-01" db="EMBL/GenBank/DDBJ databases">
        <authorList>
            <person name="Coelho M.A."/>
            <person name="David-Palma M."/>
            <person name="Shea T."/>
            <person name="Sun S."/>
            <person name="Cuomo C.A."/>
            <person name="Heitman J."/>
        </authorList>
    </citation>
    <scope>NUCLEOTIDE SEQUENCE</scope>
    <source>
        <strain evidence="7">CBS 7841</strain>
    </source>
</reference>
<feature type="region of interest" description="Disordered" evidence="6">
    <location>
        <begin position="333"/>
        <end position="477"/>
    </location>
</feature>
<dbReference type="InterPro" id="IPR052207">
    <property type="entry name" value="Max-like/E-box_TFs"/>
</dbReference>
<feature type="region of interest" description="Disordered" evidence="6">
    <location>
        <begin position="496"/>
        <end position="548"/>
    </location>
</feature>
<feature type="compositionally biased region" description="Polar residues" evidence="6">
    <location>
        <begin position="32"/>
        <end position="47"/>
    </location>
</feature>
<keyword evidence="3" id="KW-0238">DNA-binding</keyword>
<dbReference type="Gene3D" id="4.10.280.10">
    <property type="entry name" value="Helix-loop-helix DNA-binding domain"/>
    <property type="match status" value="1"/>
</dbReference>
<dbReference type="GO" id="GO:0000981">
    <property type="term" value="F:DNA-binding transcription factor activity, RNA polymerase II-specific"/>
    <property type="evidence" value="ECO:0007669"/>
    <property type="project" value="TreeGrafter"/>
</dbReference>
<dbReference type="Pfam" id="PF00010">
    <property type="entry name" value="HLH"/>
    <property type="match status" value="1"/>
</dbReference>
<keyword evidence="4" id="KW-0804">Transcription</keyword>
<comment type="subcellular location">
    <subcellularLocation>
        <location evidence="1">Nucleus</location>
    </subcellularLocation>
</comment>
<dbReference type="AlphaFoldDB" id="A0A1E3HHB4"/>
<sequence length="753" mass="81042">MSAPHTPSSTLFHEPEMFNIDLLALTGLDTSMSDIQSPQRGVSGPSQEETVEGGCKEKEVKGKGQRLLELGGEGMEVDEQLLGREDTYGVTLLQQLQAIHMQSPLGFRVDNPPMQQVSLMHSLQNGHTQKQQLHLQGDSLGQSEMAPWVQPEGMPQTSQSAYSSPATHATFMPAVHRNSLPPLSSKSPIEQLQEQQRRFQEQLAMLQRQQLEMQATAAAVIAASSPYVGSSTQGSNTTTTPSVCASPAAFFSPLTSPALEATNRTSHHFSPAFGGQKSRAPHPLSTMPSPALNPTGSSGGASQTLSPALNPHNAVDMADSEYMLALNEILDSNGRTTPVGEQQPVYPSPSAPSGNALLSSPALYPSNVGTGPHRQSLPVKSRPSPMLKPSNHRSSHRNSGNTSVPTSPAVQRYHPDASMPSALNSGSGGQSGFLPPSAIENRVPSNVSVTSSSTPSPVNLNQMMPPPPVPAGNNKSRKAVLPMTPALLMNLSPANSIQPQERHKPIQGYSVPPPSAPKRQNPGSSVSTMPKATGKGGQKRAAGSKMMSVGNPRRALAARPHSGVGVRAGKYTPSYRMSRIDNCSVTKAAAAALLSEPEIRKTSHKAAEQKRRDSLKAGFDELRLLLPPINTEALDPLSGEPIPGSSAPRLLPKSSLVPDDNPNRGVSKVALLRFGNEYIGKLQERLERRDMFIEKLRDEVRRLRDGSEKTVRTEEDEDLLDYDWREGEDDEFGEESDDLEYEEDSEEYGAMKI</sequence>
<feature type="compositionally biased region" description="Polar residues" evidence="6">
    <location>
        <begin position="521"/>
        <end position="530"/>
    </location>
</feature>
<feature type="compositionally biased region" description="Polar residues" evidence="6">
    <location>
        <begin position="400"/>
        <end position="409"/>
    </location>
</feature>
<dbReference type="Proteomes" id="UP000094043">
    <property type="component" value="Chromosome 5"/>
</dbReference>
<evidence type="ECO:0000256" key="2">
    <source>
        <dbReference type="ARBA" id="ARBA00023015"/>
    </source>
</evidence>
<name>A0A1E3HHB4_9TREE</name>
<dbReference type="SMART" id="SM00353">
    <property type="entry name" value="HLH"/>
    <property type="match status" value="1"/>
</dbReference>
<evidence type="ECO:0000313" key="8">
    <source>
        <dbReference type="Proteomes" id="UP000094043"/>
    </source>
</evidence>
<dbReference type="SUPFAM" id="SSF47459">
    <property type="entry name" value="HLH, helix-loop-helix DNA-binding domain"/>
    <property type="match status" value="1"/>
</dbReference>
<evidence type="ECO:0000256" key="1">
    <source>
        <dbReference type="ARBA" id="ARBA00004123"/>
    </source>
</evidence>
<feature type="compositionally biased region" description="Polar residues" evidence="6">
    <location>
        <begin position="286"/>
        <end position="307"/>
    </location>
</feature>
<proteinExistence type="predicted"/>
<feature type="region of interest" description="Disordered" evidence="6">
    <location>
        <begin position="32"/>
        <end position="54"/>
    </location>
</feature>
<accession>A0A1E3HHB4</accession>
<evidence type="ECO:0000256" key="4">
    <source>
        <dbReference type="ARBA" id="ARBA00023163"/>
    </source>
</evidence>
<dbReference type="OrthoDB" id="5344169at2759"/>
<dbReference type="GO" id="GO:0005634">
    <property type="term" value="C:nucleus"/>
    <property type="evidence" value="ECO:0007669"/>
    <property type="project" value="UniProtKB-SubCell"/>
</dbReference>
<keyword evidence="2" id="KW-0805">Transcription regulation</keyword>
<feature type="compositionally biased region" description="Basic and acidic residues" evidence="6">
    <location>
        <begin position="704"/>
        <end position="713"/>
    </location>
</feature>
<dbReference type="RefSeq" id="XP_066069674.1">
    <property type="nucleotide sequence ID" value="XM_066213577.1"/>
</dbReference>
<dbReference type="GeneID" id="91088399"/>
<feature type="region of interest" description="Disordered" evidence="6">
    <location>
        <begin position="266"/>
        <end position="312"/>
    </location>
</feature>
<evidence type="ECO:0000313" key="7">
    <source>
        <dbReference type="EMBL" id="WVN88974.1"/>
    </source>
</evidence>
<dbReference type="PROSITE" id="PS50888">
    <property type="entry name" value="BHLH"/>
    <property type="match status" value="1"/>
</dbReference>
<evidence type="ECO:0000256" key="5">
    <source>
        <dbReference type="ARBA" id="ARBA00023242"/>
    </source>
</evidence>
<protein>
    <submittedName>
        <fullName evidence="7">Uncharacterized protein</fullName>
    </submittedName>
</protein>
<dbReference type="VEuPathDB" id="FungiDB:L203_06496"/>
<keyword evidence="5" id="KW-0539">Nucleus</keyword>
<dbReference type="GO" id="GO:0000978">
    <property type="term" value="F:RNA polymerase II cis-regulatory region sequence-specific DNA binding"/>
    <property type="evidence" value="ECO:0007669"/>
    <property type="project" value="TreeGrafter"/>
</dbReference>
<evidence type="ECO:0000256" key="3">
    <source>
        <dbReference type="ARBA" id="ARBA00023125"/>
    </source>
</evidence>
<dbReference type="EMBL" id="CP143788">
    <property type="protein sequence ID" value="WVN88974.1"/>
    <property type="molecule type" value="Genomic_DNA"/>
</dbReference>
<dbReference type="PANTHER" id="PTHR15741">
    <property type="entry name" value="BASIC HELIX-LOOP-HELIX ZIP TRANSCRIPTION FACTOR"/>
    <property type="match status" value="1"/>
</dbReference>
<dbReference type="KEGG" id="cdep:91088399"/>
<keyword evidence="8" id="KW-1185">Reference proteome</keyword>
<feature type="compositionally biased region" description="Low complexity" evidence="6">
    <location>
        <begin position="443"/>
        <end position="459"/>
    </location>
</feature>
<dbReference type="PANTHER" id="PTHR15741:SF38">
    <property type="entry name" value="BHLH DOMAIN-CONTAINING PROTEIN"/>
    <property type="match status" value="1"/>
</dbReference>
<organism evidence="7 8">
    <name type="scientific">Cryptococcus depauperatus CBS 7841</name>
    <dbReference type="NCBI Taxonomy" id="1295531"/>
    <lineage>
        <taxon>Eukaryota</taxon>
        <taxon>Fungi</taxon>
        <taxon>Dikarya</taxon>
        <taxon>Basidiomycota</taxon>
        <taxon>Agaricomycotina</taxon>
        <taxon>Tremellomycetes</taxon>
        <taxon>Tremellales</taxon>
        <taxon>Cryptococcaceae</taxon>
        <taxon>Cryptococcus</taxon>
    </lineage>
</organism>
<feature type="region of interest" description="Disordered" evidence="6">
    <location>
        <begin position="704"/>
        <end position="753"/>
    </location>
</feature>
<feature type="region of interest" description="Disordered" evidence="6">
    <location>
        <begin position="177"/>
        <end position="196"/>
    </location>
</feature>
<feature type="compositionally biased region" description="Acidic residues" evidence="6">
    <location>
        <begin position="714"/>
        <end position="747"/>
    </location>
</feature>
<dbReference type="InterPro" id="IPR036638">
    <property type="entry name" value="HLH_DNA-bd_sf"/>
</dbReference>